<organism evidence="1">
    <name type="scientific">Salmonella enterica subsp. enterica serovar Poona</name>
    <dbReference type="NCBI Taxonomy" id="436295"/>
    <lineage>
        <taxon>Bacteria</taxon>
        <taxon>Pseudomonadati</taxon>
        <taxon>Pseudomonadota</taxon>
        <taxon>Gammaproteobacteria</taxon>
        <taxon>Enterobacterales</taxon>
        <taxon>Enterobacteriaceae</taxon>
        <taxon>Salmonella</taxon>
    </lineage>
</organism>
<proteinExistence type="predicted"/>
<comment type="caution">
    <text evidence="1">The sequence shown here is derived from an EMBL/GenBank/DDBJ whole genome shotgun (WGS) entry which is preliminary data.</text>
</comment>
<dbReference type="NCBIfam" id="NF033153">
    <property type="entry name" value="phage_ICD_like"/>
    <property type="match status" value="1"/>
</dbReference>
<protein>
    <submittedName>
        <fullName evidence="1">Host cell division inhibitor Icd-like protein</fullName>
    </submittedName>
</protein>
<sequence length="123" mass="13852">MADKQHTKTHPKFIYTFTALHREHMADGVVTIDIAADSLVDARRIVKEMGYIAAFWKGCRKNVVSGQTPEFCFTWCFIALSTAQPRVIHIVAPSEREAREQAPEECVVIFIGRFPVKGGHHNA</sequence>
<accession>A0A5V6NL22</accession>
<name>A0A5V6NL22_SALET</name>
<reference evidence="1" key="1">
    <citation type="submission" date="2018-05" db="EMBL/GenBank/DDBJ databases">
        <authorList>
            <person name="Ashton P.M."/>
            <person name="Dallman T."/>
            <person name="Nair S."/>
            <person name="De Pinna E."/>
            <person name="Peters T."/>
            <person name="Grant K."/>
        </authorList>
    </citation>
    <scope>NUCLEOTIDE SEQUENCE [LARGE SCALE GENOMIC DNA]</scope>
    <source>
        <strain evidence="1">127535</strain>
    </source>
</reference>
<dbReference type="EMBL" id="AAHDIV010000053">
    <property type="protein sequence ID" value="EBU8136890.1"/>
    <property type="molecule type" value="Genomic_DNA"/>
</dbReference>
<dbReference type="Proteomes" id="UP000839895">
    <property type="component" value="Unassembled WGS sequence"/>
</dbReference>
<evidence type="ECO:0000313" key="1">
    <source>
        <dbReference type="EMBL" id="EBU8136890.1"/>
    </source>
</evidence>
<dbReference type="AlphaFoldDB" id="A0A5V6NL22"/>
<gene>
    <name evidence="1" type="ORF">DLM27_25085</name>
</gene>